<dbReference type="EMBL" id="JANPWB010000010">
    <property type="protein sequence ID" value="KAJ1136652.1"/>
    <property type="molecule type" value="Genomic_DNA"/>
</dbReference>
<evidence type="ECO:0000256" key="1">
    <source>
        <dbReference type="ARBA" id="ARBA00001970"/>
    </source>
</evidence>
<accession>A0AAV7QBQ1</accession>
<evidence type="ECO:0000256" key="13">
    <source>
        <dbReference type="ARBA" id="ARBA00024231"/>
    </source>
</evidence>
<comment type="cofactor">
    <cofactor evidence="1">
        <name>heme b</name>
        <dbReference type="ChEBI" id="CHEBI:60344"/>
    </cofactor>
</comment>
<feature type="domain" description="Cytochrome b561" evidence="19">
    <location>
        <begin position="1"/>
        <end position="125"/>
    </location>
</feature>
<comment type="function">
    <text evidence="16">Transmembrane reductase that uses ascorbate as an electron donor in the cytoplasm and transfers electrons across membranes to reduce monodehydro-L-ascorbate radical in the lumen of secretory vesicles. It is therefore involved the regeneration and homeostasis within secretory vesicles of ascorbate which in turn provides reducing equivalents needed to support the activity of intravesicular enzymes.</text>
</comment>
<dbReference type="GO" id="GO:0016491">
    <property type="term" value="F:oxidoreductase activity"/>
    <property type="evidence" value="ECO:0007669"/>
    <property type="project" value="InterPro"/>
</dbReference>
<evidence type="ECO:0000256" key="14">
    <source>
        <dbReference type="ARBA" id="ARBA00030896"/>
    </source>
</evidence>
<evidence type="ECO:0000256" key="6">
    <source>
        <dbReference type="ARBA" id="ARBA00022967"/>
    </source>
</evidence>
<keyword evidence="4 18" id="KW-0812">Transmembrane</keyword>
<evidence type="ECO:0000259" key="19">
    <source>
        <dbReference type="PROSITE" id="PS50939"/>
    </source>
</evidence>
<sequence length="156" mass="17667">MQTFMSIIAVFENHQKNKIPHLYSVHSWCGITVFVLFFIQWVIGFALFMFPGASMMYRSRYKSLHVFFGIILFAAAVGTCLMGINEKLIFSLGNSYSQLPIEGVLANVLALLLLAFCITIGYVVTRDEWKRPPLPEEQALSMDFKTLTEGESPSEQ</sequence>
<comment type="caution">
    <text evidence="20">The sequence shown here is derived from an EMBL/GenBank/DDBJ whole genome shotgun (WGS) entry which is preliminary data.</text>
</comment>
<evidence type="ECO:0000256" key="15">
    <source>
        <dbReference type="ARBA" id="ARBA00032709"/>
    </source>
</evidence>
<dbReference type="PANTHER" id="PTHR10106">
    <property type="entry name" value="CYTOCHROME B561-RELATED"/>
    <property type="match status" value="1"/>
</dbReference>
<evidence type="ECO:0000256" key="17">
    <source>
        <dbReference type="ARBA" id="ARBA00047447"/>
    </source>
</evidence>
<name>A0AAV7QBQ1_PLEWA</name>
<dbReference type="Proteomes" id="UP001066276">
    <property type="component" value="Chromosome 6"/>
</dbReference>
<evidence type="ECO:0000256" key="16">
    <source>
        <dbReference type="ARBA" id="ARBA00045973"/>
    </source>
</evidence>
<evidence type="ECO:0000256" key="9">
    <source>
        <dbReference type="ARBA" id="ARBA00023004"/>
    </source>
</evidence>
<dbReference type="Pfam" id="PF03188">
    <property type="entry name" value="Cytochrom_B561"/>
    <property type="match status" value="1"/>
</dbReference>
<dbReference type="SMART" id="SM00665">
    <property type="entry name" value="B561"/>
    <property type="match status" value="1"/>
</dbReference>
<evidence type="ECO:0000256" key="11">
    <source>
        <dbReference type="ARBA" id="ARBA00023329"/>
    </source>
</evidence>
<dbReference type="InterPro" id="IPR006593">
    <property type="entry name" value="Cyt_b561/ferric_Rdtase_TM"/>
</dbReference>
<gene>
    <name evidence="20" type="ORF">NDU88_003067</name>
</gene>
<organism evidence="20 21">
    <name type="scientific">Pleurodeles waltl</name>
    <name type="common">Iberian ribbed newt</name>
    <dbReference type="NCBI Taxonomy" id="8319"/>
    <lineage>
        <taxon>Eukaryota</taxon>
        <taxon>Metazoa</taxon>
        <taxon>Chordata</taxon>
        <taxon>Craniata</taxon>
        <taxon>Vertebrata</taxon>
        <taxon>Euteleostomi</taxon>
        <taxon>Amphibia</taxon>
        <taxon>Batrachia</taxon>
        <taxon>Caudata</taxon>
        <taxon>Salamandroidea</taxon>
        <taxon>Salamandridae</taxon>
        <taxon>Pleurodelinae</taxon>
        <taxon>Pleurodeles</taxon>
    </lineage>
</organism>
<evidence type="ECO:0000256" key="2">
    <source>
        <dbReference type="ARBA" id="ARBA00022448"/>
    </source>
</evidence>
<dbReference type="GO" id="GO:0046872">
    <property type="term" value="F:metal ion binding"/>
    <property type="evidence" value="ECO:0007669"/>
    <property type="project" value="UniProtKB-KW"/>
</dbReference>
<keyword evidence="3" id="KW-0349">Heme</keyword>
<comment type="catalytic activity">
    <reaction evidence="17">
        <text>monodehydro-L-ascorbate radical(out) + L-ascorbate(in) = monodehydro-L-ascorbate radical(in) + L-ascorbate(out)</text>
        <dbReference type="Rhea" id="RHEA:66524"/>
        <dbReference type="ChEBI" id="CHEBI:38290"/>
        <dbReference type="ChEBI" id="CHEBI:59513"/>
    </reaction>
    <physiologicalReaction direction="left-to-right" evidence="17">
        <dbReference type="Rhea" id="RHEA:66525"/>
    </physiologicalReaction>
</comment>
<keyword evidence="7" id="KW-0249">Electron transport</keyword>
<dbReference type="GO" id="GO:0042584">
    <property type="term" value="C:chromaffin granule membrane"/>
    <property type="evidence" value="ECO:0007669"/>
    <property type="project" value="UniProtKB-SubCell"/>
</dbReference>
<dbReference type="InterPro" id="IPR043205">
    <property type="entry name" value="CYB561/CYBRD1-like"/>
</dbReference>
<evidence type="ECO:0000256" key="7">
    <source>
        <dbReference type="ARBA" id="ARBA00022982"/>
    </source>
</evidence>
<proteinExistence type="predicted"/>
<evidence type="ECO:0000313" key="20">
    <source>
        <dbReference type="EMBL" id="KAJ1136652.1"/>
    </source>
</evidence>
<evidence type="ECO:0000256" key="10">
    <source>
        <dbReference type="ARBA" id="ARBA00023136"/>
    </source>
</evidence>
<feature type="transmembrane region" description="Helical" evidence="18">
    <location>
        <begin position="25"/>
        <end position="52"/>
    </location>
</feature>
<keyword evidence="11" id="KW-0968">Cytoplasmic vesicle</keyword>
<feature type="transmembrane region" description="Helical" evidence="18">
    <location>
        <begin position="104"/>
        <end position="124"/>
    </location>
</feature>
<keyword evidence="10 18" id="KW-0472">Membrane</keyword>
<keyword evidence="5" id="KW-0479">Metal-binding</keyword>
<evidence type="ECO:0000256" key="12">
    <source>
        <dbReference type="ARBA" id="ARBA00024185"/>
    </source>
</evidence>
<keyword evidence="2" id="KW-0813">Transport</keyword>
<keyword evidence="9" id="KW-0408">Iron</keyword>
<evidence type="ECO:0000256" key="4">
    <source>
        <dbReference type="ARBA" id="ARBA00022692"/>
    </source>
</evidence>
<evidence type="ECO:0000313" key="21">
    <source>
        <dbReference type="Proteomes" id="UP001066276"/>
    </source>
</evidence>
<dbReference type="GO" id="GO:0005765">
    <property type="term" value="C:lysosomal membrane"/>
    <property type="evidence" value="ECO:0007669"/>
    <property type="project" value="TreeGrafter"/>
</dbReference>
<keyword evidence="6" id="KW-1278">Translocase</keyword>
<dbReference type="AlphaFoldDB" id="A0AAV7QBQ1"/>
<feature type="transmembrane region" description="Helical" evidence="18">
    <location>
        <begin position="64"/>
        <end position="84"/>
    </location>
</feature>
<evidence type="ECO:0000256" key="18">
    <source>
        <dbReference type="SAM" id="Phobius"/>
    </source>
</evidence>
<dbReference type="PROSITE" id="PS50939">
    <property type="entry name" value="CYTOCHROME_B561"/>
    <property type="match status" value="1"/>
</dbReference>
<protein>
    <recommendedName>
        <fullName evidence="13">Transmembrane ascorbate-dependent reductase CYB561</fullName>
    </recommendedName>
    <alternativeName>
        <fullName evidence="14">Cytochrome b-561</fullName>
    </alternativeName>
    <alternativeName>
        <fullName evidence="15">Cytochrome b561</fullName>
    </alternativeName>
</protein>
<evidence type="ECO:0000256" key="8">
    <source>
        <dbReference type="ARBA" id="ARBA00022989"/>
    </source>
</evidence>
<evidence type="ECO:0000256" key="5">
    <source>
        <dbReference type="ARBA" id="ARBA00022723"/>
    </source>
</evidence>
<dbReference type="Gene3D" id="1.20.120.1770">
    <property type="match status" value="1"/>
</dbReference>
<evidence type="ECO:0000256" key="3">
    <source>
        <dbReference type="ARBA" id="ARBA00022617"/>
    </source>
</evidence>
<keyword evidence="21" id="KW-1185">Reference proteome</keyword>
<comment type="subcellular location">
    <subcellularLocation>
        <location evidence="12">Cytoplasmic vesicle</location>
        <location evidence="12">Secretory vesicle</location>
        <location evidence="12">Chromaffin granule membrane</location>
        <topology evidence="12">Multi-pass membrane protein</topology>
    </subcellularLocation>
</comment>
<keyword evidence="8 18" id="KW-1133">Transmembrane helix</keyword>
<dbReference type="PANTHER" id="PTHR10106:SF14">
    <property type="entry name" value="TRANSMEMBRANE ASCORBATE-DEPENDENT REDUCTASE CYB561"/>
    <property type="match status" value="1"/>
</dbReference>
<reference evidence="20" key="1">
    <citation type="journal article" date="2022" name="bioRxiv">
        <title>Sequencing and chromosome-scale assembly of the giantPleurodeles waltlgenome.</title>
        <authorList>
            <person name="Brown T."/>
            <person name="Elewa A."/>
            <person name="Iarovenko S."/>
            <person name="Subramanian E."/>
            <person name="Araus A.J."/>
            <person name="Petzold A."/>
            <person name="Susuki M."/>
            <person name="Suzuki K.-i.T."/>
            <person name="Hayashi T."/>
            <person name="Toyoda A."/>
            <person name="Oliveira C."/>
            <person name="Osipova E."/>
            <person name="Leigh N.D."/>
            <person name="Simon A."/>
            <person name="Yun M.H."/>
        </authorList>
    </citation>
    <scope>NUCLEOTIDE SEQUENCE</scope>
    <source>
        <strain evidence="20">20211129_DDA</strain>
        <tissue evidence="20">Liver</tissue>
    </source>
</reference>